<organism evidence="3 4">
    <name type="scientific">Agrilus planipennis</name>
    <name type="common">Emerald ash borer</name>
    <name type="synonym">Agrilus marcopoli</name>
    <dbReference type="NCBI Taxonomy" id="224129"/>
    <lineage>
        <taxon>Eukaryota</taxon>
        <taxon>Metazoa</taxon>
        <taxon>Ecdysozoa</taxon>
        <taxon>Arthropoda</taxon>
        <taxon>Hexapoda</taxon>
        <taxon>Insecta</taxon>
        <taxon>Pterygota</taxon>
        <taxon>Neoptera</taxon>
        <taxon>Endopterygota</taxon>
        <taxon>Coleoptera</taxon>
        <taxon>Polyphaga</taxon>
        <taxon>Elateriformia</taxon>
        <taxon>Buprestoidea</taxon>
        <taxon>Buprestidae</taxon>
        <taxon>Agrilinae</taxon>
        <taxon>Agrilus</taxon>
    </lineage>
</organism>
<keyword evidence="1" id="KW-0812">Transmembrane</keyword>
<keyword evidence="1" id="KW-1133">Transmembrane helix</keyword>
<sequence>MIGVFSSIPAMRLQVLVTLMLSVYLCSSEEEDSANYLQNAIRDLSSATRKQNPVQVLIEQNKESHFEDNSNAENRVGVHENQIPPLSLTKGELMAIYEAAASNGGKILNSPPQFTQKPSKHSDEEEYYYYYIPLKSFVSSHVETSKGSTYSDGYNSESYYYPGTKTSTPNALYNYHTHNHQVNVKVEEIKSVSEKKKSLQPLFMAISGFIGMAAMIIISILCLPKFGKIKFRSELDDVSGMSRVALQVLDGEDCTERFKCEIGKAAYTFSLHNNRFTKLLKRLLPKYFGNQINKIGKYAQKKAKCSAIPCQKR</sequence>
<feature type="signal peptide" evidence="2">
    <location>
        <begin position="1"/>
        <end position="28"/>
    </location>
</feature>
<dbReference type="GeneID" id="108740920"/>
<dbReference type="RefSeq" id="XP_018330960.1">
    <property type="nucleotide sequence ID" value="XM_018475458.2"/>
</dbReference>
<evidence type="ECO:0000313" key="3">
    <source>
        <dbReference type="Proteomes" id="UP000192223"/>
    </source>
</evidence>
<dbReference type="AlphaFoldDB" id="A0A1W4XF40"/>
<proteinExistence type="predicted"/>
<dbReference type="Proteomes" id="UP000192223">
    <property type="component" value="Unplaced"/>
</dbReference>
<protein>
    <submittedName>
        <fullName evidence="4">Uncharacterized protein LOC108740920</fullName>
    </submittedName>
</protein>
<reference evidence="4" key="1">
    <citation type="submission" date="2025-08" db="UniProtKB">
        <authorList>
            <consortium name="RefSeq"/>
        </authorList>
    </citation>
    <scope>IDENTIFICATION</scope>
    <source>
        <tissue evidence="4">Entire body</tissue>
    </source>
</reference>
<dbReference type="KEGG" id="apln:108740920"/>
<keyword evidence="3" id="KW-1185">Reference proteome</keyword>
<keyword evidence="2" id="KW-0732">Signal</keyword>
<feature type="transmembrane region" description="Helical" evidence="1">
    <location>
        <begin position="202"/>
        <end position="223"/>
    </location>
</feature>
<dbReference type="OrthoDB" id="6380108at2759"/>
<gene>
    <name evidence="4" type="primary">LOC108740920</name>
</gene>
<evidence type="ECO:0000256" key="1">
    <source>
        <dbReference type="SAM" id="Phobius"/>
    </source>
</evidence>
<keyword evidence="1" id="KW-0472">Membrane</keyword>
<dbReference type="InParanoid" id="A0A1W4XF40"/>
<feature type="chain" id="PRO_5010698056" evidence="2">
    <location>
        <begin position="29"/>
        <end position="313"/>
    </location>
</feature>
<evidence type="ECO:0000313" key="4">
    <source>
        <dbReference type="RefSeq" id="XP_018330960.1"/>
    </source>
</evidence>
<accession>A0A1W4XF40</accession>
<name>A0A1W4XF40_AGRPL</name>
<evidence type="ECO:0000256" key="2">
    <source>
        <dbReference type="SAM" id="SignalP"/>
    </source>
</evidence>